<proteinExistence type="predicted"/>
<dbReference type="Gene3D" id="1.10.510.10">
    <property type="entry name" value="Transferase(Phosphotransferase) domain 1"/>
    <property type="match status" value="1"/>
</dbReference>
<keyword evidence="3" id="KW-1185">Reference proteome</keyword>
<evidence type="ECO:0008006" key="4">
    <source>
        <dbReference type="Google" id="ProtNLM"/>
    </source>
</evidence>
<dbReference type="EMBL" id="JAJJMA010281112">
    <property type="protein sequence ID" value="MCL7046422.1"/>
    <property type="molecule type" value="Genomic_DNA"/>
</dbReference>
<sequence>MGNHIYFEDLVYHDSVEQGGPKTVAAHDNENGGCSVSTETIISNGGFVAMVALRSVVWMNCFSSPASAEDNEDQKLSDSSNVEHKRKEEETVSLLGNNCMKKMKEPSLRLFRNPPNNLQGEQVAAGWPSWLSSVASEAINGWTPLDINLFQKLNEVQCYVHQLLSGLDHCHRKDVLHRNINTSNLFFDDEETRYYW</sequence>
<feature type="non-terminal residue" evidence="2">
    <location>
        <position position="1"/>
    </location>
</feature>
<dbReference type="InterPro" id="IPR011009">
    <property type="entry name" value="Kinase-like_dom_sf"/>
</dbReference>
<dbReference type="SUPFAM" id="SSF56112">
    <property type="entry name" value="Protein kinase-like (PK-like)"/>
    <property type="match status" value="1"/>
</dbReference>
<feature type="region of interest" description="Disordered" evidence="1">
    <location>
        <begin position="66"/>
        <end position="88"/>
    </location>
</feature>
<evidence type="ECO:0000313" key="3">
    <source>
        <dbReference type="Proteomes" id="UP001177140"/>
    </source>
</evidence>
<feature type="compositionally biased region" description="Basic and acidic residues" evidence="1">
    <location>
        <begin position="73"/>
        <end position="88"/>
    </location>
</feature>
<dbReference type="Proteomes" id="UP001177140">
    <property type="component" value="Unassembled WGS sequence"/>
</dbReference>
<accession>A0AA42AZY8</accession>
<evidence type="ECO:0000313" key="2">
    <source>
        <dbReference type="EMBL" id="MCL7046422.1"/>
    </source>
</evidence>
<gene>
    <name evidence="2" type="ORF">MKW94_004973</name>
</gene>
<protein>
    <recommendedName>
        <fullName evidence="4">Protein kinase domain-containing protein</fullName>
    </recommendedName>
</protein>
<reference evidence="2" key="1">
    <citation type="submission" date="2022-03" db="EMBL/GenBank/DDBJ databases">
        <title>A functionally conserved STORR gene fusion in Papaver species that diverged 16.8 million years ago.</title>
        <authorList>
            <person name="Catania T."/>
        </authorList>
    </citation>
    <scope>NUCLEOTIDE SEQUENCE</scope>
    <source>
        <strain evidence="2">S-191538</strain>
    </source>
</reference>
<name>A0AA42AZY8_PAPNU</name>
<dbReference type="AlphaFoldDB" id="A0AA42AZY8"/>
<evidence type="ECO:0000256" key="1">
    <source>
        <dbReference type="SAM" id="MobiDB-lite"/>
    </source>
</evidence>
<organism evidence="2 3">
    <name type="scientific">Papaver nudicaule</name>
    <name type="common">Iceland poppy</name>
    <dbReference type="NCBI Taxonomy" id="74823"/>
    <lineage>
        <taxon>Eukaryota</taxon>
        <taxon>Viridiplantae</taxon>
        <taxon>Streptophyta</taxon>
        <taxon>Embryophyta</taxon>
        <taxon>Tracheophyta</taxon>
        <taxon>Spermatophyta</taxon>
        <taxon>Magnoliopsida</taxon>
        <taxon>Ranunculales</taxon>
        <taxon>Papaveraceae</taxon>
        <taxon>Papaveroideae</taxon>
        <taxon>Papaver</taxon>
    </lineage>
</organism>
<comment type="caution">
    <text evidence="2">The sequence shown here is derived from an EMBL/GenBank/DDBJ whole genome shotgun (WGS) entry which is preliminary data.</text>
</comment>